<dbReference type="InterPro" id="IPR000387">
    <property type="entry name" value="Tyr_Pase_dom"/>
</dbReference>
<evidence type="ECO:0000256" key="2">
    <source>
        <dbReference type="SAM" id="MobiDB-lite"/>
    </source>
</evidence>
<feature type="region of interest" description="Disordered" evidence="2">
    <location>
        <begin position="672"/>
        <end position="755"/>
    </location>
</feature>
<dbReference type="PRINTS" id="PR00700">
    <property type="entry name" value="PRTYPHPHTASE"/>
</dbReference>
<dbReference type="InterPro" id="IPR050348">
    <property type="entry name" value="Protein-Tyr_Phosphatase"/>
</dbReference>
<dbReference type="EMBL" id="BTGD01000010">
    <property type="protein sequence ID" value="GMM56877.1"/>
    <property type="molecule type" value="Genomic_DNA"/>
</dbReference>
<evidence type="ECO:0000259" key="4">
    <source>
        <dbReference type="PROSITE" id="PS50056"/>
    </source>
</evidence>
<dbReference type="InterPro" id="IPR003595">
    <property type="entry name" value="Tyr_Pase_cat"/>
</dbReference>
<feature type="region of interest" description="Disordered" evidence="2">
    <location>
        <begin position="454"/>
        <end position="484"/>
    </location>
</feature>
<dbReference type="PROSITE" id="PS50055">
    <property type="entry name" value="TYR_PHOSPHATASE_PTP"/>
    <property type="match status" value="1"/>
</dbReference>
<keyword evidence="6" id="KW-1185">Reference proteome</keyword>
<dbReference type="Gene3D" id="3.90.190.10">
    <property type="entry name" value="Protein tyrosine phosphatase superfamily"/>
    <property type="match status" value="2"/>
</dbReference>
<comment type="similarity">
    <text evidence="1">Belongs to the protein-tyrosine phosphatase family. Non-receptor class subfamily.</text>
</comment>
<proteinExistence type="inferred from homology"/>
<dbReference type="PANTHER" id="PTHR19134">
    <property type="entry name" value="RECEPTOR-TYPE TYROSINE-PROTEIN PHOSPHATASE"/>
    <property type="match status" value="1"/>
</dbReference>
<dbReference type="SUPFAM" id="SSF52799">
    <property type="entry name" value="(Phosphotyrosine protein) phosphatases II"/>
    <property type="match status" value="2"/>
</dbReference>
<dbReference type="InterPro" id="IPR016130">
    <property type="entry name" value="Tyr_Pase_AS"/>
</dbReference>
<comment type="caution">
    <text evidence="5">The sequence shown here is derived from an EMBL/GenBank/DDBJ whole genome shotgun (WGS) entry which is preliminary data.</text>
</comment>
<evidence type="ECO:0000256" key="1">
    <source>
        <dbReference type="ARBA" id="ARBA00009649"/>
    </source>
</evidence>
<feature type="region of interest" description="Disordered" evidence="2">
    <location>
        <begin position="614"/>
        <end position="657"/>
    </location>
</feature>
<dbReference type="SMART" id="SM00194">
    <property type="entry name" value="PTPc"/>
    <property type="match status" value="1"/>
</dbReference>
<evidence type="ECO:0000313" key="5">
    <source>
        <dbReference type="EMBL" id="GMM56877.1"/>
    </source>
</evidence>
<dbReference type="PROSITE" id="PS00383">
    <property type="entry name" value="TYR_PHOSPHATASE_1"/>
    <property type="match status" value="1"/>
</dbReference>
<feature type="compositionally biased region" description="Polar residues" evidence="2">
    <location>
        <begin position="1"/>
        <end position="13"/>
    </location>
</feature>
<dbReference type="Proteomes" id="UP001377567">
    <property type="component" value="Unassembled WGS sequence"/>
</dbReference>
<evidence type="ECO:0000313" key="6">
    <source>
        <dbReference type="Proteomes" id="UP001377567"/>
    </source>
</evidence>
<feature type="region of interest" description="Disordered" evidence="2">
    <location>
        <begin position="394"/>
        <end position="422"/>
    </location>
</feature>
<feature type="region of interest" description="Disordered" evidence="2">
    <location>
        <begin position="1"/>
        <end position="36"/>
    </location>
</feature>
<dbReference type="GO" id="GO:0004725">
    <property type="term" value="F:protein tyrosine phosphatase activity"/>
    <property type="evidence" value="ECO:0007669"/>
    <property type="project" value="InterPro"/>
</dbReference>
<feature type="compositionally biased region" description="Polar residues" evidence="2">
    <location>
        <begin position="718"/>
        <end position="727"/>
    </location>
</feature>
<sequence length="1040" mass="116933">MQEGTATSSSPSQRNHHTFPGMPSAPNTTNTSASRQPLPMQLPAQHANFVDLNSSEYNIKDLKYCGSVNALVNEYMFNTTPPASEENLNGTTTNNATCASPIEPPTNVLIFDLSPNESAIPSLFTVSSPASSLSTLLFNHSKSSLASSRQRFYKFHLNLPSTLLRRKNCKFENLLQVTFTDEKRTALLKLINTCNVFIFFDKLSIYSNCSIQTHALIQKFKHFLELQQKENCDLVLLSLDTNGVTNSNGSPGASPKLRPPFGYMDQQIRDTDINNSDFARHQQTKNKKKPGMHNFNLTIKIPKKSSHSMFVQSIKKDAVHYSPTSLKKYFQFDIPENLDKNDPVLPVWLRPFSDKESKSNILIKLLDNFELLEDIEVRRLSDCLNAKKQCNADEKESAMNDNNSLTNGTRSAPAVVHESPNGLQTSKSYHKIYSLTHLQKQFKKQKIDLIKARGSPSLSKHMHHQRVSDALSKTDTNGSNSERHINKSKELQLPPLIITDDNHLHSLPMSGSPSLSTINRVRTLSNHDSTDSNEINTGDSSDTLLTPQVHYEMSQGIQSFNKNRYSNILPYEHSRVRLQYSPLISTYDLTNNNPDNANSNNDIINNIHHLAPSCDGKSSSPANNNNISSLISRSRSNSSSRSRSNSNASRKRKNSSSYFSMKYVPQYNQQHLTSKLSVSPTSSLSSYTMSPVTRSGSDDDQPSASQMDIDPVSVPAELQSSGITPGLSSLHPLSDNTLPIEENYPSKSTSPDLNKQLKEPLSQFNDYFNANYLSLPQINSDYEYIATQAPLPSTIDDFWKVIMSNKVKVIVSLNSDDELQLKKWDIYWGSKYNNSTKRFTVNIVKTVENVYNLDGCTLRVFQVIKNRATPSSYCVVYQLQYSKWLDSCSVDMSDLLKLFRIKNHLINSPLKFLSKLNICANTINELTSLQKSCYNYRRESLSPAPKANVPTLVHCSAGCGRTGVFVTLDFLINILTPGKDKSNKIDVWNMDQDLIFIVINELRKQRISMVQNLTQYISCYESMLKFYSSKKNQNSINATS</sequence>
<feature type="compositionally biased region" description="Polar residues" evidence="2">
    <location>
        <begin position="25"/>
        <end position="35"/>
    </location>
</feature>
<feature type="domain" description="Tyrosine specific protein phosphatases" evidence="4">
    <location>
        <begin position="920"/>
        <end position="1017"/>
    </location>
</feature>
<organism evidence="5 6">
    <name type="scientific">Maudiozyma humilis</name>
    <name type="common">Sour dough yeast</name>
    <name type="synonym">Kazachstania humilis</name>
    <dbReference type="NCBI Taxonomy" id="51915"/>
    <lineage>
        <taxon>Eukaryota</taxon>
        <taxon>Fungi</taxon>
        <taxon>Dikarya</taxon>
        <taxon>Ascomycota</taxon>
        <taxon>Saccharomycotina</taxon>
        <taxon>Saccharomycetes</taxon>
        <taxon>Saccharomycetales</taxon>
        <taxon>Saccharomycetaceae</taxon>
        <taxon>Maudiozyma</taxon>
    </lineage>
</organism>
<dbReference type="SMART" id="SM00404">
    <property type="entry name" value="PTPc_motif"/>
    <property type="match status" value="1"/>
</dbReference>
<dbReference type="InterPro" id="IPR029021">
    <property type="entry name" value="Prot-tyrosine_phosphatase-like"/>
</dbReference>
<protein>
    <submittedName>
        <fullName evidence="5">Tyrosine protein phosphatase</fullName>
    </submittedName>
</protein>
<reference evidence="5 6" key="1">
    <citation type="journal article" date="2023" name="Elife">
        <title>Identification of key yeast species and microbe-microbe interactions impacting larval growth of Drosophila in the wild.</title>
        <authorList>
            <person name="Mure A."/>
            <person name="Sugiura Y."/>
            <person name="Maeda R."/>
            <person name="Honda K."/>
            <person name="Sakurai N."/>
            <person name="Takahashi Y."/>
            <person name="Watada M."/>
            <person name="Katoh T."/>
            <person name="Gotoh A."/>
            <person name="Gotoh Y."/>
            <person name="Taniguchi I."/>
            <person name="Nakamura K."/>
            <person name="Hayashi T."/>
            <person name="Katayama T."/>
            <person name="Uemura T."/>
            <person name="Hattori Y."/>
        </authorList>
    </citation>
    <scope>NUCLEOTIDE SEQUENCE [LARGE SCALE GENOMIC DNA]</scope>
    <source>
        <strain evidence="5 6">KH-74</strain>
    </source>
</reference>
<evidence type="ECO:0000259" key="3">
    <source>
        <dbReference type="PROSITE" id="PS50055"/>
    </source>
</evidence>
<dbReference type="Pfam" id="PF00102">
    <property type="entry name" value="Y_phosphatase"/>
    <property type="match status" value="1"/>
</dbReference>
<feature type="compositionally biased region" description="Low complexity" evidence="2">
    <location>
        <begin position="618"/>
        <end position="648"/>
    </location>
</feature>
<dbReference type="PROSITE" id="PS50056">
    <property type="entry name" value="TYR_PHOSPHATASE_2"/>
    <property type="match status" value="1"/>
</dbReference>
<feature type="domain" description="Tyrosine-protein phosphatase" evidence="3">
    <location>
        <begin position="736"/>
        <end position="1026"/>
    </location>
</feature>
<dbReference type="CDD" id="cd18533">
    <property type="entry name" value="PTP_fungal"/>
    <property type="match status" value="1"/>
</dbReference>
<gene>
    <name evidence="5" type="ORF">DAKH74_034930</name>
</gene>
<feature type="compositionally biased region" description="Polar residues" evidence="2">
    <location>
        <begin position="471"/>
        <end position="480"/>
    </location>
</feature>
<accession>A0AAV5S0M8</accession>
<dbReference type="InterPro" id="IPR000242">
    <property type="entry name" value="PTP_cat"/>
</dbReference>
<dbReference type="PANTHER" id="PTHR19134:SF561">
    <property type="entry name" value="PROTEIN TYROSINE PHOSPHATASE 36E, ISOFORM A"/>
    <property type="match status" value="1"/>
</dbReference>
<name>A0AAV5S0M8_MAUHU</name>
<feature type="compositionally biased region" description="Polar residues" evidence="2">
    <location>
        <begin position="399"/>
        <end position="410"/>
    </location>
</feature>
<feature type="compositionally biased region" description="Low complexity" evidence="2">
    <location>
        <begin position="672"/>
        <end position="690"/>
    </location>
</feature>
<dbReference type="AlphaFoldDB" id="A0AAV5S0M8"/>